<accession>A0AB34VLA5</accession>
<reference evidence="1 2" key="1">
    <citation type="journal article" date="2016" name="Front. Microbiol.">
        <title>Genomic Resource of Rice Seed Associated Bacteria.</title>
        <authorList>
            <person name="Midha S."/>
            <person name="Bansal K."/>
            <person name="Sharma S."/>
            <person name="Kumar N."/>
            <person name="Patil P.P."/>
            <person name="Chaudhry V."/>
            <person name="Patil P.B."/>
        </authorList>
    </citation>
    <scope>NUCLEOTIDE SEQUENCE [LARGE SCALE GENOMIC DNA]</scope>
    <source>
        <strain evidence="1 2">RSA13</strain>
    </source>
</reference>
<dbReference type="RefSeq" id="WP_033741417.1">
    <property type="nucleotide sequence ID" value="NZ_CP046585.1"/>
</dbReference>
<dbReference type="SUPFAM" id="SSF47413">
    <property type="entry name" value="lambda repressor-like DNA-binding domains"/>
    <property type="match status" value="1"/>
</dbReference>
<gene>
    <name evidence="1" type="ORF">RSA13_02520</name>
</gene>
<dbReference type="Gene3D" id="1.10.260.40">
    <property type="entry name" value="lambda repressor-like DNA-binding domains"/>
    <property type="match status" value="1"/>
</dbReference>
<proteinExistence type="predicted"/>
<dbReference type="InterPro" id="IPR010982">
    <property type="entry name" value="Lambda_DNA-bd_dom_sf"/>
</dbReference>
<dbReference type="Proteomes" id="UP000072520">
    <property type="component" value="Unassembled WGS sequence"/>
</dbReference>
<sequence>MDEHSVGRFLASLLAEYNMSVEQLCRRSGLQMHEARFLLRGTLTVTPAVAEKLGRAFYSPGFWLVRQAMSELNKLSRET</sequence>
<organism evidence="1 2">
    <name type="scientific">Pantoea stewartii</name>
    <dbReference type="NCBI Taxonomy" id="66269"/>
    <lineage>
        <taxon>Bacteria</taxon>
        <taxon>Pseudomonadati</taxon>
        <taxon>Pseudomonadota</taxon>
        <taxon>Gammaproteobacteria</taxon>
        <taxon>Enterobacterales</taxon>
        <taxon>Erwiniaceae</taxon>
        <taxon>Pantoea</taxon>
    </lineage>
</organism>
<evidence type="ECO:0000313" key="2">
    <source>
        <dbReference type="Proteomes" id="UP000072520"/>
    </source>
</evidence>
<protein>
    <submittedName>
        <fullName evidence="1">XRE family transcriptional regulator</fullName>
    </submittedName>
</protein>
<dbReference type="EMBL" id="LDSI01000002">
    <property type="protein sequence ID" value="KTT01310.1"/>
    <property type="molecule type" value="Genomic_DNA"/>
</dbReference>
<comment type="caution">
    <text evidence="1">The sequence shown here is derived from an EMBL/GenBank/DDBJ whole genome shotgun (WGS) entry which is preliminary data.</text>
</comment>
<name>A0AB34VLA5_9GAMM</name>
<dbReference type="AlphaFoldDB" id="A0AB34VLA5"/>
<evidence type="ECO:0000313" key="1">
    <source>
        <dbReference type="EMBL" id="KTT01310.1"/>
    </source>
</evidence>
<dbReference type="GeneID" id="61251004"/>
<dbReference type="GO" id="GO:0003677">
    <property type="term" value="F:DNA binding"/>
    <property type="evidence" value="ECO:0007669"/>
    <property type="project" value="InterPro"/>
</dbReference>